<evidence type="ECO:0000313" key="8">
    <source>
        <dbReference type="EMBL" id="GAA0248068.1"/>
    </source>
</evidence>
<dbReference type="EMBL" id="BAAAFO010000002">
    <property type="protein sequence ID" value="GAA0248068.1"/>
    <property type="molecule type" value="Genomic_DNA"/>
</dbReference>
<reference evidence="8 9" key="1">
    <citation type="journal article" date="2019" name="Int. J. Syst. Evol. Microbiol.">
        <title>The Global Catalogue of Microorganisms (GCM) 10K type strain sequencing project: providing services to taxonomists for standard genome sequencing and annotation.</title>
        <authorList>
            <consortium name="The Broad Institute Genomics Platform"/>
            <consortium name="The Broad Institute Genome Sequencing Center for Infectious Disease"/>
            <person name="Wu L."/>
            <person name="Ma J."/>
        </authorList>
    </citation>
    <scope>NUCLEOTIDE SEQUENCE [LARGE SCALE GENOMIC DNA]</scope>
    <source>
        <strain evidence="8 9">JCM 16242</strain>
    </source>
</reference>
<dbReference type="RefSeq" id="WP_343881201.1">
    <property type="nucleotide sequence ID" value="NZ_BAAAFO010000002.1"/>
</dbReference>
<dbReference type="InterPro" id="IPR007168">
    <property type="entry name" value="Phageshock_PspC_N"/>
</dbReference>
<keyword evidence="4 6" id="KW-1133">Transmembrane helix</keyword>
<organism evidence="8 9">
    <name type="scientific">Rhodanobacter caeni</name>
    <dbReference type="NCBI Taxonomy" id="657654"/>
    <lineage>
        <taxon>Bacteria</taxon>
        <taxon>Pseudomonadati</taxon>
        <taxon>Pseudomonadota</taxon>
        <taxon>Gammaproteobacteria</taxon>
        <taxon>Lysobacterales</taxon>
        <taxon>Rhodanobacteraceae</taxon>
        <taxon>Rhodanobacter</taxon>
    </lineage>
</organism>
<evidence type="ECO:0000256" key="2">
    <source>
        <dbReference type="ARBA" id="ARBA00022475"/>
    </source>
</evidence>
<dbReference type="PANTHER" id="PTHR33885:SF3">
    <property type="entry name" value="PHAGE SHOCK PROTEIN C"/>
    <property type="match status" value="1"/>
</dbReference>
<dbReference type="PANTHER" id="PTHR33885">
    <property type="entry name" value="PHAGE SHOCK PROTEIN C"/>
    <property type="match status" value="1"/>
</dbReference>
<evidence type="ECO:0000259" key="7">
    <source>
        <dbReference type="Pfam" id="PF04024"/>
    </source>
</evidence>
<dbReference type="InterPro" id="IPR052027">
    <property type="entry name" value="PspC"/>
</dbReference>
<gene>
    <name evidence="8" type="primary">pspC</name>
    <name evidence="8" type="ORF">GCM10009126_11950</name>
</gene>
<keyword evidence="9" id="KW-1185">Reference proteome</keyword>
<feature type="transmembrane region" description="Helical" evidence="6">
    <location>
        <begin position="43"/>
        <end position="65"/>
    </location>
</feature>
<evidence type="ECO:0000313" key="9">
    <source>
        <dbReference type="Proteomes" id="UP001500657"/>
    </source>
</evidence>
<proteinExistence type="predicted"/>
<dbReference type="NCBIfam" id="TIGR02978">
    <property type="entry name" value="phageshock_pspC"/>
    <property type="match status" value="1"/>
</dbReference>
<name>A0ABN0UEM3_9GAMM</name>
<accession>A0ABN0UEM3</accession>
<evidence type="ECO:0000256" key="5">
    <source>
        <dbReference type="ARBA" id="ARBA00023136"/>
    </source>
</evidence>
<evidence type="ECO:0000256" key="1">
    <source>
        <dbReference type="ARBA" id="ARBA00004162"/>
    </source>
</evidence>
<evidence type="ECO:0000256" key="3">
    <source>
        <dbReference type="ARBA" id="ARBA00022692"/>
    </source>
</evidence>
<dbReference type="InterPro" id="IPR014320">
    <property type="entry name" value="Phageshock_PspC"/>
</dbReference>
<sequence>MRHDDNWRAQRFYRDARHGKLMGVCAGLADYFGWNVTLVRVLAIVALLWFNVVTLAVYLVLGFVLPTKPDTLYDWDADEEYWRSVRRSAGDTFRDVRHRFRELDMKLQHMEGYVTSNRYDLDRQFRDLEH</sequence>
<feature type="domain" description="Phage shock protein PspC N-terminal" evidence="7">
    <location>
        <begin position="10"/>
        <end position="67"/>
    </location>
</feature>
<keyword evidence="5 6" id="KW-0472">Membrane</keyword>
<keyword evidence="2" id="KW-1003">Cell membrane</keyword>
<evidence type="ECO:0000256" key="6">
    <source>
        <dbReference type="SAM" id="Phobius"/>
    </source>
</evidence>
<comment type="caution">
    <text evidence="8">The sequence shown here is derived from an EMBL/GenBank/DDBJ whole genome shotgun (WGS) entry which is preliminary data.</text>
</comment>
<keyword evidence="3 6" id="KW-0812">Transmembrane</keyword>
<protein>
    <submittedName>
        <fullName evidence="8">Envelope stress response membrane protein PspC</fullName>
    </submittedName>
</protein>
<comment type="subcellular location">
    <subcellularLocation>
        <location evidence="1">Cell membrane</location>
        <topology evidence="1">Single-pass membrane protein</topology>
    </subcellularLocation>
</comment>
<dbReference type="Pfam" id="PF04024">
    <property type="entry name" value="PspC"/>
    <property type="match status" value="1"/>
</dbReference>
<dbReference type="Proteomes" id="UP001500657">
    <property type="component" value="Unassembled WGS sequence"/>
</dbReference>
<evidence type="ECO:0000256" key="4">
    <source>
        <dbReference type="ARBA" id="ARBA00022989"/>
    </source>
</evidence>
<feature type="transmembrane region" description="Helical" evidence="6">
    <location>
        <begin position="21"/>
        <end position="37"/>
    </location>
</feature>